<reference evidence="1" key="1">
    <citation type="submission" date="2021-02" db="EMBL/GenBank/DDBJ databases">
        <authorList>
            <person name="Nowell W R."/>
        </authorList>
    </citation>
    <scope>NUCLEOTIDE SEQUENCE</scope>
</reference>
<dbReference type="Proteomes" id="UP000663866">
    <property type="component" value="Unassembled WGS sequence"/>
</dbReference>
<accession>A0A819HDS1</accession>
<dbReference type="EMBL" id="CAJOBF010000957">
    <property type="protein sequence ID" value="CAF3894074.1"/>
    <property type="molecule type" value="Genomic_DNA"/>
</dbReference>
<dbReference type="Proteomes" id="UP000663842">
    <property type="component" value="Unassembled WGS sequence"/>
</dbReference>
<dbReference type="EMBL" id="CAJOBG010001354">
    <property type="protein sequence ID" value="CAF3920838.1"/>
    <property type="molecule type" value="Genomic_DNA"/>
</dbReference>
<evidence type="ECO:0000313" key="2">
    <source>
        <dbReference type="EMBL" id="CAF3920838.1"/>
    </source>
</evidence>
<dbReference type="AlphaFoldDB" id="A0A819HDS1"/>
<keyword evidence="4" id="KW-1185">Reference proteome</keyword>
<name>A0A819HDS1_9BILA</name>
<evidence type="ECO:0000313" key="4">
    <source>
        <dbReference type="Proteomes" id="UP000663866"/>
    </source>
</evidence>
<proteinExistence type="predicted"/>
<evidence type="ECO:0000313" key="1">
    <source>
        <dbReference type="EMBL" id="CAF3894074.1"/>
    </source>
</evidence>
<protein>
    <submittedName>
        <fullName evidence="1">Uncharacterized protein</fullName>
    </submittedName>
</protein>
<gene>
    <name evidence="2" type="ORF">OVN521_LOCUS10573</name>
    <name evidence="1" type="ORF">UXM345_LOCUS10162</name>
</gene>
<comment type="caution">
    <text evidence="1">The sequence shown here is derived from an EMBL/GenBank/DDBJ whole genome shotgun (WGS) entry which is preliminary data.</text>
</comment>
<organism evidence="1 3">
    <name type="scientific">Rotaria magnacalcarata</name>
    <dbReference type="NCBI Taxonomy" id="392030"/>
    <lineage>
        <taxon>Eukaryota</taxon>
        <taxon>Metazoa</taxon>
        <taxon>Spiralia</taxon>
        <taxon>Gnathifera</taxon>
        <taxon>Rotifera</taxon>
        <taxon>Eurotatoria</taxon>
        <taxon>Bdelloidea</taxon>
        <taxon>Philodinida</taxon>
        <taxon>Philodinidae</taxon>
        <taxon>Rotaria</taxon>
    </lineage>
</organism>
<sequence>MEDNWNKIENIYGEYSLDLIHLVEIVPSHFVNEKHEEEVRKFYANHPNPLLSEPIGKFCNKSKFVSSFFNNMNCFIRSEILIYDEKLSIVVLQSRCKYSMISFVCIPIDAAAYSEYDVS</sequence>
<evidence type="ECO:0000313" key="3">
    <source>
        <dbReference type="Proteomes" id="UP000663842"/>
    </source>
</evidence>